<dbReference type="EMBL" id="CAAGRJ010017207">
    <property type="protein sequence ID" value="VFV32647.1"/>
    <property type="molecule type" value="Genomic_DNA"/>
</dbReference>
<gene>
    <name evidence="1" type="ORF">LYPA_23C022222</name>
</gene>
<dbReference type="AlphaFoldDB" id="A0A485NJ56"/>
<organism evidence="1 2">
    <name type="scientific">Lynx pardinus</name>
    <name type="common">Iberian lynx</name>
    <name type="synonym">Felis pardina</name>
    <dbReference type="NCBI Taxonomy" id="191816"/>
    <lineage>
        <taxon>Eukaryota</taxon>
        <taxon>Metazoa</taxon>
        <taxon>Chordata</taxon>
        <taxon>Craniata</taxon>
        <taxon>Vertebrata</taxon>
        <taxon>Euteleostomi</taxon>
        <taxon>Mammalia</taxon>
        <taxon>Eutheria</taxon>
        <taxon>Laurasiatheria</taxon>
        <taxon>Carnivora</taxon>
        <taxon>Feliformia</taxon>
        <taxon>Felidae</taxon>
        <taxon>Felinae</taxon>
        <taxon>Lynx</taxon>
    </lineage>
</organism>
<reference evidence="1 2" key="1">
    <citation type="submission" date="2019-01" db="EMBL/GenBank/DDBJ databases">
        <authorList>
            <person name="Alioto T."/>
            <person name="Alioto T."/>
        </authorList>
    </citation>
    <scope>NUCLEOTIDE SEQUENCE [LARGE SCALE GENOMIC DNA]</scope>
</reference>
<dbReference type="Proteomes" id="UP000386466">
    <property type="component" value="Unassembled WGS sequence"/>
</dbReference>
<keyword evidence="2" id="KW-1185">Reference proteome</keyword>
<sequence>MAFRPTRLTGRQCCSLLSGFCATASHRDKYWFFACLRRTQFEEYKNEKDLGKAASYLGRRRQNLAQSASTTMCLPPGRPSQGICSE</sequence>
<proteinExistence type="predicted"/>
<evidence type="ECO:0000313" key="2">
    <source>
        <dbReference type="Proteomes" id="UP000386466"/>
    </source>
</evidence>
<feature type="non-terminal residue" evidence="1">
    <location>
        <position position="86"/>
    </location>
</feature>
<evidence type="ECO:0000313" key="1">
    <source>
        <dbReference type="EMBL" id="VFV32647.1"/>
    </source>
</evidence>
<name>A0A485NJ56_LYNPA</name>
<accession>A0A485NJ56</accession>
<protein>
    <submittedName>
        <fullName evidence="1">Uncharacterized protein</fullName>
    </submittedName>
</protein>